<comment type="similarity">
    <text evidence="1 4">Belongs to the glycosyl hydrolase 30 family.</text>
</comment>
<feature type="domain" description="Glycosyl hydrolase family 30 beta sandwich" evidence="7">
    <location>
        <begin position="425"/>
        <end position="485"/>
    </location>
</feature>
<evidence type="ECO:0000256" key="4">
    <source>
        <dbReference type="RuleBase" id="RU361188"/>
    </source>
</evidence>
<evidence type="ECO:0000256" key="5">
    <source>
        <dbReference type="SAM" id="SignalP"/>
    </source>
</evidence>
<dbReference type="EMBL" id="CP032869">
    <property type="protein sequence ID" value="AYL96487.1"/>
    <property type="molecule type" value="Genomic_DNA"/>
</dbReference>
<dbReference type="InterPro" id="IPR033452">
    <property type="entry name" value="GH30_C"/>
</dbReference>
<dbReference type="Proteomes" id="UP000270046">
    <property type="component" value="Chromosome"/>
</dbReference>
<dbReference type="GO" id="GO:0004348">
    <property type="term" value="F:glucosylceramidase activity"/>
    <property type="evidence" value="ECO:0007669"/>
    <property type="project" value="InterPro"/>
</dbReference>
<evidence type="ECO:0000259" key="6">
    <source>
        <dbReference type="Pfam" id="PF02055"/>
    </source>
</evidence>
<evidence type="ECO:0000256" key="3">
    <source>
        <dbReference type="ARBA" id="ARBA00022801"/>
    </source>
</evidence>
<feature type="chain" id="PRO_5019797337" evidence="5">
    <location>
        <begin position="25"/>
        <end position="488"/>
    </location>
</feature>
<keyword evidence="2 5" id="KW-0732">Signal</keyword>
<evidence type="ECO:0000259" key="7">
    <source>
        <dbReference type="Pfam" id="PF17189"/>
    </source>
</evidence>
<dbReference type="PANTHER" id="PTHR11069:SF23">
    <property type="entry name" value="LYSOSOMAL ACID GLUCOSYLCERAMIDASE"/>
    <property type="match status" value="1"/>
</dbReference>
<dbReference type="InterPro" id="IPR017853">
    <property type="entry name" value="GH"/>
</dbReference>
<proteinExistence type="inferred from homology"/>
<evidence type="ECO:0000256" key="2">
    <source>
        <dbReference type="ARBA" id="ARBA00022729"/>
    </source>
</evidence>
<evidence type="ECO:0000313" key="9">
    <source>
        <dbReference type="Proteomes" id="UP000270046"/>
    </source>
</evidence>
<keyword evidence="3 4" id="KW-0378">Hydrolase</keyword>
<reference evidence="8 9" key="1">
    <citation type="submission" date="2018-10" db="EMBL/GenBank/DDBJ databases">
        <title>Genome sequencing of Mucilaginibacter sp. HYN0043.</title>
        <authorList>
            <person name="Kim M."/>
            <person name="Yi H."/>
        </authorList>
    </citation>
    <scope>NUCLEOTIDE SEQUENCE [LARGE SCALE GENOMIC DNA]</scope>
    <source>
        <strain evidence="8 9">HYN0043</strain>
    </source>
</reference>
<organism evidence="8 9">
    <name type="scientific">Mucilaginibacter celer</name>
    <dbReference type="NCBI Taxonomy" id="2305508"/>
    <lineage>
        <taxon>Bacteria</taxon>
        <taxon>Pseudomonadati</taxon>
        <taxon>Bacteroidota</taxon>
        <taxon>Sphingobacteriia</taxon>
        <taxon>Sphingobacteriales</taxon>
        <taxon>Sphingobacteriaceae</taxon>
        <taxon>Mucilaginibacter</taxon>
    </lineage>
</organism>
<dbReference type="PANTHER" id="PTHR11069">
    <property type="entry name" value="GLUCOSYLCERAMIDASE"/>
    <property type="match status" value="1"/>
</dbReference>
<dbReference type="PRINTS" id="PR00843">
    <property type="entry name" value="GLHYDRLASE30"/>
</dbReference>
<feature type="domain" description="Glycosyl hydrolase family 30 TIM-barrel" evidence="6">
    <location>
        <begin position="83"/>
        <end position="422"/>
    </location>
</feature>
<name>A0A494VMF7_9SPHI</name>
<dbReference type="InterPro" id="IPR013780">
    <property type="entry name" value="Glyco_hydro_b"/>
</dbReference>
<feature type="signal peptide" evidence="5">
    <location>
        <begin position="1"/>
        <end position="24"/>
    </location>
</feature>
<gene>
    <name evidence="8" type="ORF">HYN43_014790</name>
</gene>
<dbReference type="GO" id="GO:0006680">
    <property type="term" value="P:glucosylceramide catabolic process"/>
    <property type="evidence" value="ECO:0007669"/>
    <property type="project" value="TreeGrafter"/>
</dbReference>
<dbReference type="RefSeq" id="WP_119410086.1">
    <property type="nucleotide sequence ID" value="NZ_CP032869.1"/>
</dbReference>
<dbReference type="KEGG" id="muh:HYN43_014790"/>
<dbReference type="AlphaFoldDB" id="A0A494VMF7"/>
<dbReference type="InterPro" id="IPR033453">
    <property type="entry name" value="Glyco_hydro_30_TIM-barrel"/>
</dbReference>
<protein>
    <submittedName>
        <fullName evidence="8">Glycosyl hydrolase</fullName>
    </submittedName>
</protein>
<dbReference type="Gene3D" id="3.20.20.80">
    <property type="entry name" value="Glycosidases"/>
    <property type="match status" value="1"/>
</dbReference>
<sequence>MRREFYIRPLGVALLLLSAGLAQAQKAPFSVDGKTAKLYVTAKNTEKKITESGTLQFEAYPQPLENEVTIFVDPSKTYQTMLGIGGALTDASAEVFYKMPKDKQQVVLTDYYDKDKGIAYTLGRTNIQSCDFSSDTYAYVKDGDVALKTFDISHDMKYRVPFIKEVLAAAGGKLTLFASPWSPPAWMKTNNDALHGGKLKAEYNQSWANLYGKFINAYEKRGIPIWGITVQNEEMAVQTWESCVFTAEEERDFIKNFLGPAMKKAGYADRKLLIWDHNRDLMYQRVSTVLEDPEAAKYVWGVAYHWYEDIAAQGAGMNFENERMVAQTFPDKPLMLTEGCAADFNPEKYTDWGFGEKYGASMINDFNIGTVAWTDWNVLLDEKGGPNHVGNFCMAPIHYDTKNDKLIYTNAYYYLGQFSKFIHPGAKRIASSSSRNNLLTTAYVNTDGKLAVVVMNKTDADIDYRLWIKGKAAKTKSLAHSIATVVIE</sequence>
<dbReference type="InterPro" id="IPR001139">
    <property type="entry name" value="Glyco_hydro_30"/>
</dbReference>
<dbReference type="GO" id="GO:0016020">
    <property type="term" value="C:membrane"/>
    <property type="evidence" value="ECO:0007669"/>
    <property type="project" value="GOC"/>
</dbReference>
<dbReference type="Pfam" id="PF02055">
    <property type="entry name" value="Glyco_hydro_30"/>
    <property type="match status" value="1"/>
</dbReference>
<accession>A0A494VMF7</accession>
<evidence type="ECO:0000313" key="8">
    <source>
        <dbReference type="EMBL" id="AYL96487.1"/>
    </source>
</evidence>
<dbReference type="SUPFAM" id="SSF51011">
    <property type="entry name" value="Glycosyl hydrolase domain"/>
    <property type="match status" value="1"/>
</dbReference>
<dbReference type="Pfam" id="PF17189">
    <property type="entry name" value="Glyco_hydro_30C"/>
    <property type="match status" value="1"/>
</dbReference>
<dbReference type="Gene3D" id="2.60.40.1180">
    <property type="entry name" value="Golgi alpha-mannosidase II"/>
    <property type="match status" value="1"/>
</dbReference>
<evidence type="ECO:0000256" key="1">
    <source>
        <dbReference type="ARBA" id="ARBA00005382"/>
    </source>
</evidence>
<dbReference type="OrthoDB" id="9806701at2"/>
<keyword evidence="4" id="KW-0326">Glycosidase</keyword>
<keyword evidence="9" id="KW-1185">Reference proteome</keyword>
<dbReference type="SUPFAM" id="SSF51445">
    <property type="entry name" value="(Trans)glycosidases"/>
    <property type="match status" value="1"/>
</dbReference>